<dbReference type="InterPro" id="IPR036754">
    <property type="entry name" value="YbaK/aa-tRNA-synt-asso_dom_sf"/>
</dbReference>
<keyword evidence="2" id="KW-0030">Aminoacyl-tRNA synthetase</keyword>
<evidence type="ECO:0000259" key="1">
    <source>
        <dbReference type="Pfam" id="PF04073"/>
    </source>
</evidence>
<dbReference type="GO" id="GO:0004812">
    <property type="term" value="F:aminoacyl-tRNA ligase activity"/>
    <property type="evidence" value="ECO:0007669"/>
    <property type="project" value="UniProtKB-KW"/>
</dbReference>
<evidence type="ECO:0000313" key="2">
    <source>
        <dbReference type="EMBL" id="ACU53452.1"/>
    </source>
</evidence>
<dbReference type="RefSeq" id="WP_015797951.1">
    <property type="nucleotide sequence ID" value="NC_013124.1"/>
</dbReference>
<accession>C7M358</accession>
<feature type="domain" description="YbaK/aminoacyl-tRNA synthetase-associated" evidence="1">
    <location>
        <begin position="33"/>
        <end position="148"/>
    </location>
</feature>
<sequence>MTPQLLADPAGLAAERLARRGVLATIRQFATGTHLASDAAAAAGTHPDKIAKTVVFRGDLGPVLAVVAGDRRVHRRSLERAARQRIEPAPGTYLIEALGVVPGGATPLIAPPTACVVVDAELARAGVVWVAAGTPDTIVAIDAARLADLGAGTVAPIATPRPAP</sequence>
<reference evidence="2 3" key="1">
    <citation type="journal article" date="2009" name="Stand. Genomic Sci.">
        <title>Complete genome sequence of Acidimicrobium ferrooxidans type strain (ICP).</title>
        <authorList>
            <person name="Clum A."/>
            <person name="Nolan M."/>
            <person name="Lang E."/>
            <person name="Glavina Del Rio T."/>
            <person name="Tice H."/>
            <person name="Copeland A."/>
            <person name="Cheng J.F."/>
            <person name="Lucas S."/>
            <person name="Chen F."/>
            <person name="Bruce D."/>
            <person name="Goodwin L."/>
            <person name="Pitluck S."/>
            <person name="Ivanova N."/>
            <person name="Mavrommatis K."/>
            <person name="Mikhailova N."/>
            <person name="Pati A."/>
            <person name="Chen A."/>
            <person name="Palaniappan K."/>
            <person name="Goker M."/>
            <person name="Spring S."/>
            <person name="Land M."/>
            <person name="Hauser L."/>
            <person name="Chang Y.J."/>
            <person name="Jeffries C.C."/>
            <person name="Chain P."/>
            <person name="Bristow J."/>
            <person name="Eisen J.A."/>
            <person name="Markowitz V."/>
            <person name="Hugenholtz P."/>
            <person name="Kyrpides N.C."/>
            <person name="Klenk H.P."/>
            <person name="Lapidus A."/>
        </authorList>
    </citation>
    <scope>NUCLEOTIDE SEQUENCE [LARGE SCALE GENOMIC DNA]</scope>
    <source>
        <strain evidence="3">DSM 10331 / JCM 15462 / NBRC 103882 / ICP</strain>
    </source>
</reference>
<evidence type="ECO:0000313" key="3">
    <source>
        <dbReference type="Proteomes" id="UP000000771"/>
    </source>
</evidence>
<dbReference type="eggNOG" id="COG2606">
    <property type="taxonomic scope" value="Bacteria"/>
</dbReference>
<protein>
    <submittedName>
        <fullName evidence="2">YbaK/prolyl-tRNA synthetase associated region</fullName>
    </submittedName>
</protein>
<dbReference type="AlphaFoldDB" id="C7M358"/>
<organism evidence="2 3">
    <name type="scientific">Acidimicrobium ferrooxidans (strain DSM 10331 / JCM 15462 / NBRC 103882 / ICP)</name>
    <dbReference type="NCBI Taxonomy" id="525909"/>
    <lineage>
        <taxon>Bacteria</taxon>
        <taxon>Bacillati</taxon>
        <taxon>Actinomycetota</taxon>
        <taxon>Acidimicrobiia</taxon>
        <taxon>Acidimicrobiales</taxon>
        <taxon>Acidimicrobiaceae</taxon>
        <taxon>Acidimicrobium</taxon>
    </lineage>
</organism>
<dbReference type="OrthoDB" id="8536235at2"/>
<dbReference type="SUPFAM" id="SSF55826">
    <property type="entry name" value="YbaK/ProRS associated domain"/>
    <property type="match status" value="1"/>
</dbReference>
<keyword evidence="2" id="KW-0436">Ligase</keyword>
<gene>
    <name evidence="2" type="ordered locus">Afer_0485</name>
</gene>
<keyword evidence="3" id="KW-1185">Reference proteome</keyword>
<proteinExistence type="predicted"/>
<dbReference type="GO" id="GO:0002161">
    <property type="term" value="F:aminoacyl-tRNA deacylase activity"/>
    <property type="evidence" value="ECO:0007669"/>
    <property type="project" value="InterPro"/>
</dbReference>
<dbReference type="Gene3D" id="3.90.960.10">
    <property type="entry name" value="YbaK/aminoacyl-tRNA synthetase-associated domain"/>
    <property type="match status" value="1"/>
</dbReference>
<dbReference type="Pfam" id="PF04073">
    <property type="entry name" value="tRNA_edit"/>
    <property type="match status" value="1"/>
</dbReference>
<dbReference type="Proteomes" id="UP000000771">
    <property type="component" value="Chromosome"/>
</dbReference>
<dbReference type="EMBL" id="CP001631">
    <property type="protein sequence ID" value="ACU53452.1"/>
    <property type="molecule type" value="Genomic_DNA"/>
</dbReference>
<dbReference type="STRING" id="525909.Afer_0485"/>
<dbReference type="HOGENOM" id="CLU_094875_0_0_11"/>
<dbReference type="InterPro" id="IPR007214">
    <property type="entry name" value="YbaK/aa-tRNA-synth-assoc-dom"/>
</dbReference>
<dbReference type="KEGG" id="afo:Afer_0485"/>
<name>C7M358_ACIFD</name>